<name>A0A545AKN8_9ACTN</name>
<evidence type="ECO:0008006" key="4">
    <source>
        <dbReference type="Google" id="ProtNLM"/>
    </source>
</evidence>
<comment type="caution">
    <text evidence="2">The sequence shown here is derived from an EMBL/GenBank/DDBJ whole genome shotgun (WGS) entry which is preliminary data.</text>
</comment>
<dbReference type="InParanoid" id="A0A545AKN8"/>
<feature type="chain" id="PRO_5022095672" description="PsbP C-terminal domain-containing protein" evidence="1">
    <location>
        <begin position="26"/>
        <end position="225"/>
    </location>
</feature>
<gene>
    <name evidence="2" type="ORF">FL583_26750</name>
</gene>
<reference evidence="2 3" key="1">
    <citation type="submission" date="2019-07" db="EMBL/GenBank/DDBJ databases">
        <title>Cryptosporangium phraense sp. nov., isolated from plant litter.</title>
        <authorList>
            <person name="Suriyachadkun C."/>
        </authorList>
    </citation>
    <scope>NUCLEOTIDE SEQUENCE [LARGE SCALE GENOMIC DNA]</scope>
    <source>
        <strain evidence="2 3">A-T 5661</strain>
    </source>
</reference>
<evidence type="ECO:0000313" key="3">
    <source>
        <dbReference type="Proteomes" id="UP000317982"/>
    </source>
</evidence>
<dbReference type="PROSITE" id="PS51257">
    <property type="entry name" value="PROKAR_LIPOPROTEIN"/>
    <property type="match status" value="1"/>
</dbReference>
<dbReference type="EMBL" id="VIRS01000021">
    <property type="protein sequence ID" value="TQS41886.1"/>
    <property type="molecule type" value="Genomic_DNA"/>
</dbReference>
<dbReference type="Proteomes" id="UP000317982">
    <property type="component" value="Unassembled WGS sequence"/>
</dbReference>
<dbReference type="RefSeq" id="WP_142707598.1">
    <property type="nucleotide sequence ID" value="NZ_VIRS01000021.1"/>
</dbReference>
<feature type="signal peptide" evidence="1">
    <location>
        <begin position="1"/>
        <end position="25"/>
    </location>
</feature>
<accession>A0A545AKN8</accession>
<evidence type="ECO:0000313" key="2">
    <source>
        <dbReference type="EMBL" id="TQS41886.1"/>
    </source>
</evidence>
<protein>
    <recommendedName>
        <fullName evidence="4">PsbP C-terminal domain-containing protein</fullName>
    </recommendedName>
</protein>
<dbReference type="OrthoDB" id="3288963at2"/>
<sequence>MLNRAIHVGAAVIAALALVLTGACAEPEFTYVKNSGQKTYFKVPHNWHATATKTLDDALSGTNTDSAAAAMRQQSWWSVAYDASEDPAADHLVTLGLTDEPVVYARVAPLSEEQQSKVSLDLLRNAFLPVTADAREEAAQTLPLTGFELVRNEVLTPSDGLHGVRVVFDYELANGVLHTFDQTALVNNAGTMLYLLIIRCSTSCYRERSSELDTIATSFTVRSSS</sequence>
<keyword evidence="1" id="KW-0732">Signal</keyword>
<evidence type="ECO:0000256" key="1">
    <source>
        <dbReference type="SAM" id="SignalP"/>
    </source>
</evidence>
<keyword evidence="3" id="KW-1185">Reference proteome</keyword>
<organism evidence="2 3">
    <name type="scientific">Cryptosporangium phraense</name>
    <dbReference type="NCBI Taxonomy" id="2593070"/>
    <lineage>
        <taxon>Bacteria</taxon>
        <taxon>Bacillati</taxon>
        <taxon>Actinomycetota</taxon>
        <taxon>Actinomycetes</taxon>
        <taxon>Cryptosporangiales</taxon>
        <taxon>Cryptosporangiaceae</taxon>
        <taxon>Cryptosporangium</taxon>
    </lineage>
</organism>
<dbReference type="AlphaFoldDB" id="A0A545AKN8"/>
<proteinExistence type="predicted"/>